<dbReference type="EMBL" id="FNAP01000020">
    <property type="protein sequence ID" value="SDE98394.1"/>
    <property type="molecule type" value="Genomic_DNA"/>
</dbReference>
<dbReference type="GO" id="GO:0140359">
    <property type="term" value="F:ABC-type transporter activity"/>
    <property type="evidence" value="ECO:0007669"/>
    <property type="project" value="InterPro"/>
</dbReference>
<dbReference type="Gene3D" id="3.40.50.300">
    <property type="entry name" value="P-loop containing nucleotide triphosphate hydrolases"/>
    <property type="match status" value="1"/>
</dbReference>
<evidence type="ECO:0000259" key="9">
    <source>
        <dbReference type="PROSITE" id="PS50893"/>
    </source>
</evidence>
<dbReference type="STRING" id="69960.SAMN05421720_1206"/>
<feature type="compositionally biased region" description="Low complexity" evidence="7">
    <location>
        <begin position="1"/>
        <end position="15"/>
    </location>
</feature>
<dbReference type="GO" id="GO:0005886">
    <property type="term" value="C:plasma membrane"/>
    <property type="evidence" value="ECO:0007669"/>
    <property type="project" value="UniProtKB-SubCell"/>
</dbReference>
<dbReference type="OrthoDB" id="5288404at2"/>
<keyword evidence="2 8" id="KW-0812">Transmembrane</keyword>
<dbReference type="Pfam" id="PF00664">
    <property type="entry name" value="ABC_membrane"/>
    <property type="match status" value="1"/>
</dbReference>
<dbReference type="InterPro" id="IPR036640">
    <property type="entry name" value="ABC1_TM_sf"/>
</dbReference>
<dbReference type="PANTHER" id="PTHR24221:SF248">
    <property type="entry name" value="ABC TRANSPORTER TRANSMEMBRANE REGION"/>
    <property type="match status" value="1"/>
</dbReference>
<dbReference type="CDD" id="cd18566">
    <property type="entry name" value="ABC_6TM_PrtD_LapB_HlyB_like"/>
    <property type="match status" value="1"/>
</dbReference>
<name>A0A1G7HDL2_9PROT</name>
<dbReference type="PANTHER" id="PTHR24221">
    <property type="entry name" value="ATP-BINDING CASSETTE SUB-FAMILY B"/>
    <property type="match status" value="1"/>
</dbReference>
<feature type="transmembrane region" description="Helical" evidence="8">
    <location>
        <begin position="189"/>
        <end position="215"/>
    </location>
</feature>
<dbReference type="RefSeq" id="WP_092787957.1">
    <property type="nucleotide sequence ID" value="NZ_FNAP01000020.1"/>
</dbReference>
<dbReference type="PROSITE" id="PS50893">
    <property type="entry name" value="ABC_TRANSPORTER_2"/>
    <property type="match status" value="1"/>
</dbReference>
<dbReference type="Pfam" id="PF00005">
    <property type="entry name" value="ABC_tran"/>
    <property type="match status" value="1"/>
</dbReference>
<reference evidence="11 12" key="1">
    <citation type="submission" date="2016-10" db="EMBL/GenBank/DDBJ databases">
        <authorList>
            <person name="de Groot N.N."/>
        </authorList>
    </citation>
    <scope>NUCLEOTIDE SEQUENCE [LARGE SCALE GENOMIC DNA]</scope>
    <source>
        <strain evidence="11 12">ATCC 700224</strain>
    </source>
</reference>
<dbReference type="SUPFAM" id="SSF52540">
    <property type="entry name" value="P-loop containing nucleoside triphosphate hydrolases"/>
    <property type="match status" value="1"/>
</dbReference>
<keyword evidence="4 11" id="KW-0067">ATP-binding</keyword>
<gene>
    <name evidence="11" type="ORF">SAMN05421720_1206</name>
</gene>
<evidence type="ECO:0000313" key="11">
    <source>
        <dbReference type="EMBL" id="SDE98394.1"/>
    </source>
</evidence>
<feature type="domain" description="ABC transporter" evidence="9">
    <location>
        <begin position="506"/>
        <end position="738"/>
    </location>
</feature>
<proteinExistence type="predicted"/>
<dbReference type="Gene3D" id="1.20.1560.10">
    <property type="entry name" value="ABC transporter type 1, transmembrane domain"/>
    <property type="match status" value="1"/>
</dbReference>
<evidence type="ECO:0000256" key="2">
    <source>
        <dbReference type="ARBA" id="ARBA00022692"/>
    </source>
</evidence>
<dbReference type="SMART" id="SM00382">
    <property type="entry name" value="AAA"/>
    <property type="match status" value="1"/>
</dbReference>
<evidence type="ECO:0000256" key="3">
    <source>
        <dbReference type="ARBA" id="ARBA00022741"/>
    </source>
</evidence>
<evidence type="ECO:0000259" key="10">
    <source>
        <dbReference type="PROSITE" id="PS50929"/>
    </source>
</evidence>
<evidence type="ECO:0000256" key="7">
    <source>
        <dbReference type="SAM" id="MobiDB-lite"/>
    </source>
</evidence>
<dbReference type="InterPro" id="IPR039421">
    <property type="entry name" value="Type_1_exporter"/>
</dbReference>
<keyword evidence="3" id="KW-0547">Nucleotide-binding</keyword>
<dbReference type="PROSITE" id="PS50929">
    <property type="entry name" value="ABC_TM1F"/>
    <property type="match status" value="1"/>
</dbReference>
<dbReference type="AlphaFoldDB" id="A0A1G7HDL2"/>
<dbReference type="InterPro" id="IPR027417">
    <property type="entry name" value="P-loop_NTPase"/>
</dbReference>
<organism evidence="11 12">
    <name type="scientific">Rhodospira trueperi</name>
    <dbReference type="NCBI Taxonomy" id="69960"/>
    <lineage>
        <taxon>Bacteria</taxon>
        <taxon>Pseudomonadati</taxon>
        <taxon>Pseudomonadota</taxon>
        <taxon>Alphaproteobacteria</taxon>
        <taxon>Rhodospirillales</taxon>
        <taxon>Rhodospirillaceae</taxon>
        <taxon>Rhodospira</taxon>
    </lineage>
</organism>
<feature type="transmembrane region" description="Helical" evidence="8">
    <location>
        <begin position="443"/>
        <end position="464"/>
    </location>
</feature>
<dbReference type="InterPro" id="IPR011527">
    <property type="entry name" value="ABC1_TM_dom"/>
</dbReference>
<dbReference type="Proteomes" id="UP000199412">
    <property type="component" value="Unassembled WGS sequence"/>
</dbReference>
<feature type="transmembrane region" description="Helical" evidence="8">
    <location>
        <begin position="300"/>
        <end position="325"/>
    </location>
</feature>
<feature type="domain" description="ABC transmembrane type-1" evidence="10">
    <location>
        <begin position="193"/>
        <end position="472"/>
    </location>
</feature>
<evidence type="ECO:0000256" key="6">
    <source>
        <dbReference type="ARBA" id="ARBA00023136"/>
    </source>
</evidence>
<keyword evidence="5 8" id="KW-1133">Transmembrane helix</keyword>
<dbReference type="GO" id="GO:0034040">
    <property type="term" value="F:ATPase-coupled lipid transmembrane transporter activity"/>
    <property type="evidence" value="ECO:0007669"/>
    <property type="project" value="TreeGrafter"/>
</dbReference>
<feature type="transmembrane region" description="Helical" evidence="8">
    <location>
        <begin position="331"/>
        <end position="351"/>
    </location>
</feature>
<evidence type="ECO:0000256" key="8">
    <source>
        <dbReference type="SAM" id="Phobius"/>
    </source>
</evidence>
<evidence type="ECO:0000256" key="5">
    <source>
        <dbReference type="ARBA" id="ARBA00022989"/>
    </source>
</evidence>
<feature type="transmembrane region" description="Helical" evidence="8">
    <location>
        <begin position="227"/>
        <end position="244"/>
    </location>
</feature>
<dbReference type="InterPro" id="IPR003593">
    <property type="entry name" value="AAA+_ATPase"/>
</dbReference>
<feature type="region of interest" description="Disordered" evidence="7">
    <location>
        <begin position="1"/>
        <end position="24"/>
    </location>
</feature>
<dbReference type="SUPFAM" id="SSF90123">
    <property type="entry name" value="ABC transporter transmembrane region"/>
    <property type="match status" value="1"/>
</dbReference>
<dbReference type="GO" id="GO:0005524">
    <property type="term" value="F:ATP binding"/>
    <property type="evidence" value="ECO:0007669"/>
    <property type="project" value="UniProtKB-KW"/>
</dbReference>
<sequence length="738" mass="80583">MTQAAPRSPESSASETPDAAKASGWARRADHARLSRLTLDALGGFAAGSDLASCLVPLLRALHWMGDPRHVAEALPHFADDLDITGLRNTMANLNYSSRPERVRLNRIDPRLLPCLFVPHRGAAMVVQAIENGTVTAYDGGTGTEGPVSRPKRGGTAYFFTPLEGEDQGAAARQRAGWFSMMARRFRGLVWRMLAITAILNLLALATPLFVMGVYDKVVGARALDTLGWFAVGVGIAIGFDTLLRGVRARMLAYVGGRLDAIVGNAVFQRILYLPPSFTERATIGAQVARIKDFESVREFFTGPLASTFLEMPFMIVSVIVLAILGGWIAVVPLFTLIGFLLLGLVMIPVVRRNVTESARAGSRRQEFLVETTTKMRALKQTGAEAVWLNRFRAISARAATASFRTAQAQNLVQTLSHILVVVSGVAAMTLGVFGVLGGGMTAGALIASMILVWRVLSPMQTVFMSLSRFEQIRASIRQINTLMTLALEREPSAMAHPLRRLRGRVAFSRVSLRYTPSADPALVGVSFVAEPGEVVVITGPNGSGKSTIFKLITGLYRIQAGSVRIDDKDIRQLDPVELRHAIAYVPQQPTFFYGTIAQNLRLVEPTASDADLRWALQQAGALEDVGALPEGLNTRIGDGRSELLTASLRQQLNLARAYLKRAPVYLFDEPVNGLDFDGDRRFMDTVRQMRTHATVFIITHRPSHFDLADRVLVMESGYLRLAGAPDEVRARLRDAPK</sequence>
<protein>
    <submittedName>
        <fullName evidence="11">ATP-binding cassette, subfamily C/ATP-binding cassette, subfamily C, LapB</fullName>
    </submittedName>
</protein>
<keyword evidence="6 8" id="KW-0472">Membrane</keyword>
<dbReference type="GO" id="GO:0016887">
    <property type="term" value="F:ATP hydrolysis activity"/>
    <property type="evidence" value="ECO:0007669"/>
    <property type="project" value="InterPro"/>
</dbReference>
<evidence type="ECO:0000256" key="4">
    <source>
        <dbReference type="ARBA" id="ARBA00022840"/>
    </source>
</evidence>
<keyword evidence="12" id="KW-1185">Reference proteome</keyword>
<dbReference type="InterPro" id="IPR003439">
    <property type="entry name" value="ABC_transporter-like_ATP-bd"/>
</dbReference>
<comment type="subcellular location">
    <subcellularLocation>
        <location evidence="1">Cell membrane</location>
        <topology evidence="1">Multi-pass membrane protein</topology>
    </subcellularLocation>
</comment>
<accession>A0A1G7HDL2</accession>
<evidence type="ECO:0000313" key="12">
    <source>
        <dbReference type="Proteomes" id="UP000199412"/>
    </source>
</evidence>
<evidence type="ECO:0000256" key="1">
    <source>
        <dbReference type="ARBA" id="ARBA00004651"/>
    </source>
</evidence>